<evidence type="ECO:0000259" key="3">
    <source>
        <dbReference type="Pfam" id="PF03629"/>
    </source>
</evidence>
<keyword evidence="2" id="KW-0732">Signal</keyword>
<dbReference type="InterPro" id="IPR039329">
    <property type="entry name" value="SIAE"/>
</dbReference>
<dbReference type="SUPFAM" id="SSF52266">
    <property type="entry name" value="SGNH hydrolase"/>
    <property type="match status" value="1"/>
</dbReference>
<feature type="domain" description="Sialate O-acetylesterase" evidence="3">
    <location>
        <begin position="401"/>
        <end position="512"/>
    </location>
</feature>
<dbReference type="GO" id="GO:0001681">
    <property type="term" value="F:sialate O-acetylesterase activity"/>
    <property type="evidence" value="ECO:0007669"/>
    <property type="project" value="InterPro"/>
</dbReference>
<dbReference type="PANTHER" id="PTHR22901:SF0">
    <property type="entry name" value="SIALATE O-ACETYLESTERASE"/>
    <property type="match status" value="1"/>
</dbReference>
<evidence type="ECO:0000313" key="4">
    <source>
        <dbReference type="EMBL" id="QCZ92031.1"/>
    </source>
</evidence>
<keyword evidence="5" id="KW-1185">Reference proteome</keyword>
<dbReference type="Pfam" id="PF03629">
    <property type="entry name" value="SASA"/>
    <property type="match status" value="2"/>
</dbReference>
<dbReference type="InterPro" id="IPR005181">
    <property type="entry name" value="SASA"/>
</dbReference>
<dbReference type="OrthoDB" id="9795554at2"/>
<name>A0A5B7Y8R3_9ALTE</name>
<feature type="domain" description="Sialate O-acetylesterase" evidence="3">
    <location>
        <begin position="101"/>
        <end position="218"/>
    </location>
</feature>
<reference evidence="4 5" key="1">
    <citation type="submission" date="2019-04" db="EMBL/GenBank/DDBJ databases">
        <title>Salinimonas iocasae sp. nov., a halophilic bacterium isolated from the outer tube casing of tubeworms in Okinawa Trough.</title>
        <authorList>
            <person name="Zhang H."/>
            <person name="Wang H."/>
            <person name="Li C."/>
        </authorList>
    </citation>
    <scope>NUCLEOTIDE SEQUENCE [LARGE SCALE GENOMIC DNA]</scope>
    <source>
        <strain evidence="4 5">KX18D6</strain>
    </source>
</reference>
<dbReference type="PANTHER" id="PTHR22901">
    <property type="entry name" value="SIALATE O-ACETYLESTERASE"/>
    <property type="match status" value="1"/>
</dbReference>
<protein>
    <submittedName>
        <fullName evidence="4">Sialate O-acetylesterase</fullName>
    </submittedName>
</protein>
<gene>
    <name evidence="4" type="ORF">FBQ74_00425</name>
</gene>
<dbReference type="AlphaFoldDB" id="A0A5B7Y8R3"/>
<accession>A0A5B7Y8R3</accession>
<sequence length="644" mass="71601">MRVAAFLLTLFSLPALSDTHFHSLISDGAVLQRDGSVPVIVFSDEAGSLSLALDGHPIGNATIKDGRWSLSLPEQPAGGPHTLSVSGDNVALQVKDIYFGDVYLVSGQSNMELTMERVEEAYPQDVALADYPLIREFTVPDTFNFSRTLAEPEPADWKTAQSQDIESLSAVAFYFARHLYRYKGVPIGIINASLGGSPIEAWMDPALLADYPQQLKEAAPFREEAYIEATKKHDQDAATTWYSALAKKDTGLQTPAWYSDDITTADWQTFTVPGTPPFAKEGYTGSWWAKKTVNLPFDPQSPVILRLGRIRDADEVWVNGVLVGNTTYHYPPRRYEVPPQVIRKGNNVITVRITGNSGNTEFFPDKAYFIGTNNRRVSLAGDWQAKPAASMPHIAPVQTFIRWKPTGLYNAMIAPLTRFPLSGVIWYQGESNADTPDHYADMLTSMMDHWRAQWQQPALPFFIVQLANYMTPQVSPQESQWAELRAQQALAAQHDNAWLVTTIDAGEYNDIHPVDKQVVGERLALQARAAVYQDEVNESGPDVTNIELQGKNVVITLNDRQGLRQVNTPQSGFTLAGKDGQFFWAEVTRDGNQFILSHPEVSTPVTVRYAWADNPVYSITDADGWPLAPFEYDLNNNSQEAPSQ</sequence>
<dbReference type="Proteomes" id="UP000304912">
    <property type="component" value="Chromosome"/>
</dbReference>
<dbReference type="Gene3D" id="3.40.50.1110">
    <property type="entry name" value="SGNH hydrolase"/>
    <property type="match status" value="1"/>
</dbReference>
<feature type="signal peptide" evidence="2">
    <location>
        <begin position="1"/>
        <end position="17"/>
    </location>
</feature>
<organism evidence="4 5">
    <name type="scientific">Salinimonas iocasae</name>
    <dbReference type="NCBI Taxonomy" id="2572577"/>
    <lineage>
        <taxon>Bacteria</taxon>
        <taxon>Pseudomonadati</taxon>
        <taxon>Pseudomonadota</taxon>
        <taxon>Gammaproteobacteria</taxon>
        <taxon>Alteromonadales</taxon>
        <taxon>Alteromonadaceae</taxon>
        <taxon>Alteromonas/Salinimonas group</taxon>
        <taxon>Salinimonas</taxon>
    </lineage>
</organism>
<dbReference type="SUPFAM" id="SSF49785">
    <property type="entry name" value="Galactose-binding domain-like"/>
    <property type="match status" value="1"/>
</dbReference>
<evidence type="ECO:0000256" key="2">
    <source>
        <dbReference type="SAM" id="SignalP"/>
    </source>
</evidence>
<evidence type="ECO:0000256" key="1">
    <source>
        <dbReference type="ARBA" id="ARBA00022801"/>
    </source>
</evidence>
<keyword evidence="1" id="KW-0378">Hydrolase</keyword>
<dbReference type="GO" id="GO:0005975">
    <property type="term" value="P:carbohydrate metabolic process"/>
    <property type="evidence" value="ECO:0007669"/>
    <property type="project" value="TreeGrafter"/>
</dbReference>
<dbReference type="InterPro" id="IPR036514">
    <property type="entry name" value="SGNH_hydro_sf"/>
</dbReference>
<dbReference type="RefSeq" id="WP_139754794.1">
    <property type="nucleotide sequence ID" value="NZ_CP039852.1"/>
</dbReference>
<proteinExistence type="predicted"/>
<dbReference type="InterPro" id="IPR008979">
    <property type="entry name" value="Galactose-bd-like_sf"/>
</dbReference>
<evidence type="ECO:0000313" key="5">
    <source>
        <dbReference type="Proteomes" id="UP000304912"/>
    </source>
</evidence>
<dbReference type="Gene3D" id="2.60.120.260">
    <property type="entry name" value="Galactose-binding domain-like"/>
    <property type="match status" value="1"/>
</dbReference>
<dbReference type="EMBL" id="CP039852">
    <property type="protein sequence ID" value="QCZ92031.1"/>
    <property type="molecule type" value="Genomic_DNA"/>
</dbReference>
<feature type="chain" id="PRO_5022823662" evidence="2">
    <location>
        <begin position="18"/>
        <end position="644"/>
    </location>
</feature>
<dbReference type="KEGG" id="salk:FBQ74_00425"/>